<reference evidence="1" key="1">
    <citation type="submission" date="2021-01" db="EMBL/GenBank/DDBJ databases">
        <authorList>
            <consortium name="Genoscope - CEA"/>
            <person name="William W."/>
        </authorList>
    </citation>
    <scope>NUCLEOTIDE SEQUENCE</scope>
</reference>
<protein>
    <submittedName>
        <fullName evidence="1">Uncharacterized protein</fullName>
    </submittedName>
</protein>
<dbReference type="EMBL" id="CAJJDM010000046">
    <property type="protein sequence ID" value="CAD8070797.1"/>
    <property type="molecule type" value="Genomic_DNA"/>
</dbReference>
<sequence>MILLIILNLKKIQDKEIKFQINHQEIVILNIINQLKILINQLNYYQLKQLNQFYKDFQEHKVF</sequence>
<keyword evidence="2" id="KW-1185">Reference proteome</keyword>
<comment type="caution">
    <text evidence="1">The sequence shown here is derived from an EMBL/GenBank/DDBJ whole genome shotgun (WGS) entry which is preliminary data.</text>
</comment>
<organism evidence="1 2">
    <name type="scientific">Paramecium primaurelia</name>
    <dbReference type="NCBI Taxonomy" id="5886"/>
    <lineage>
        <taxon>Eukaryota</taxon>
        <taxon>Sar</taxon>
        <taxon>Alveolata</taxon>
        <taxon>Ciliophora</taxon>
        <taxon>Intramacronucleata</taxon>
        <taxon>Oligohymenophorea</taxon>
        <taxon>Peniculida</taxon>
        <taxon>Parameciidae</taxon>
        <taxon>Paramecium</taxon>
    </lineage>
</organism>
<gene>
    <name evidence="1" type="ORF">PPRIM_AZ9-3.1.T0460143</name>
</gene>
<evidence type="ECO:0000313" key="2">
    <source>
        <dbReference type="Proteomes" id="UP000688137"/>
    </source>
</evidence>
<name>A0A8S1LTD8_PARPR</name>
<dbReference type="Proteomes" id="UP000688137">
    <property type="component" value="Unassembled WGS sequence"/>
</dbReference>
<evidence type="ECO:0000313" key="1">
    <source>
        <dbReference type="EMBL" id="CAD8070797.1"/>
    </source>
</evidence>
<accession>A0A8S1LTD8</accession>
<proteinExistence type="predicted"/>
<dbReference type="AlphaFoldDB" id="A0A8S1LTD8"/>